<comment type="caution">
    <text evidence="2">The sequence shown here is derived from an EMBL/GenBank/DDBJ whole genome shotgun (WGS) entry which is preliminary data.</text>
</comment>
<organism evidence="2 3">
    <name type="scientific">Funneliformis caledonium</name>
    <dbReference type="NCBI Taxonomy" id="1117310"/>
    <lineage>
        <taxon>Eukaryota</taxon>
        <taxon>Fungi</taxon>
        <taxon>Fungi incertae sedis</taxon>
        <taxon>Mucoromycota</taxon>
        <taxon>Glomeromycotina</taxon>
        <taxon>Glomeromycetes</taxon>
        <taxon>Glomerales</taxon>
        <taxon>Glomeraceae</taxon>
        <taxon>Funneliformis</taxon>
    </lineage>
</organism>
<keyword evidence="1" id="KW-1133">Transmembrane helix</keyword>
<feature type="transmembrane region" description="Helical" evidence="1">
    <location>
        <begin position="176"/>
        <end position="198"/>
    </location>
</feature>
<accession>A0A9N8VDC1</accession>
<feature type="transmembrane region" description="Helical" evidence="1">
    <location>
        <begin position="117"/>
        <end position="137"/>
    </location>
</feature>
<reference evidence="2" key="1">
    <citation type="submission" date="2021-06" db="EMBL/GenBank/DDBJ databases">
        <authorList>
            <person name="Kallberg Y."/>
            <person name="Tangrot J."/>
            <person name="Rosling A."/>
        </authorList>
    </citation>
    <scope>NUCLEOTIDE SEQUENCE</scope>
    <source>
        <strain evidence="2">UK204</strain>
    </source>
</reference>
<dbReference type="OrthoDB" id="2366403at2759"/>
<name>A0A9N8VDC1_9GLOM</name>
<dbReference type="EMBL" id="CAJVPQ010000080">
    <property type="protein sequence ID" value="CAG8443773.1"/>
    <property type="molecule type" value="Genomic_DNA"/>
</dbReference>
<feature type="transmembrane region" description="Helical" evidence="1">
    <location>
        <begin position="37"/>
        <end position="62"/>
    </location>
</feature>
<dbReference type="AlphaFoldDB" id="A0A9N8VDC1"/>
<evidence type="ECO:0000313" key="2">
    <source>
        <dbReference type="EMBL" id="CAG8443773.1"/>
    </source>
</evidence>
<gene>
    <name evidence="2" type="ORF">FCALED_LOCUS745</name>
</gene>
<dbReference type="Proteomes" id="UP000789570">
    <property type="component" value="Unassembled WGS sequence"/>
</dbReference>
<feature type="transmembrane region" description="Helical" evidence="1">
    <location>
        <begin position="218"/>
        <end position="237"/>
    </location>
</feature>
<evidence type="ECO:0000256" key="1">
    <source>
        <dbReference type="SAM" id="Phobius"/>
    </source>
</evidence>
<sequence length="283" mass="32717">MLNITYDANVMNNDQEHSYCDWETLLNCNKDLSTYKVLLSIAGIFDFFVFFMTSSLLCWRLYFHSNDKMWKIYKWSSINISTLWLAIFCLFRSLCSTITVLNLFAENMVIRSLIYKIGIIPGHFAIQTYLASIFRLIPKLTLSQSISSLSLIPYKSERPNTKIATIWIPKGSQVTIIFRILSIYTLIGVSSLLLIRGFDMNRNGDNRSARILSFCVDLIYEFNNLFYVICLLFYGSISVNLAKKGIELAGIDDIDENSNQASQESQIRFKARIRKRIEKCDEK</sequence>
<keyword evidence="1" id="KW-0472">Membrane</keyword>
<feature type="transmembrane region" description="Helical" evidence="1">
    <location>
        <begin position="83"/>
        <end position="105"/>
    </location>
</feature>
<keyword evidence="3" id="KW-1185">Reference proteome</keyword>
<keyword evidence="1" id="KW-0812">Transmembrane</keyword>
<proteinExistence type="predicted"/>
<evidence type="ECO:0000313" key="3">
    <source>
        <dbReference type="Proteomes" id="UP000789570"/>
    </source>
</evidence>
<protein>
    <submittedName>
        <fullName evidence="2">5685_t:CDS:1</fullName>
    </submittedName>
</protein>